<dbReference type="GO" id="GO:0005829">
    <property type="term" value="C:cytosol"/>
    <property type="evidence" value="ECO:0007669"/>
    <property type="project" value="TreeGrafter"/>
</dbReference>
<feature type="binding site" evidence="1">
    <location>
        <begin position="143"/>
        <end position="144"/>
    </location>
    <ligand>
        <name>S-adenosyl-L-methionine</name>
        <dbReference type="ChEBI" id="CHEBI:59789"/>
    </ligand>
</feature>
<feature type="binding site" evidence="1">
    <location>
        <position position="100"/>
    </location>
    <ligand>
        <name>S-adenosyl-L-methionine</name>
        <dbReference type="ChEBI" id="CHEBI:59789"/>
    </ligand>
</feature>
<feature type="binding site" evidence="1">
    <location>
        <position position="164"/>
    </location>
    <ligand>
        <name>S-adenosyl-L-methionine</name>
        <dbReference type="ChEBI" id="CHEBI:59789"/>
    </ligand>
</feature>
<dbReference type="PANTHER" id="PTHR37426">
    <property type="entry name" value="RIBOSOMAL RNA LARGE SUBUNIT METHYLTRANSFERASE J"/>
    <property type="match status" value="1"/>
</dbReference>
<comment type="similarity">
    <text evidence="1">Belongs to the RlmJ family.</text>
</comment>
<feature type="site" description="Interaction with substrate rRNA" evidence="1">
    <location>
        <position position="3"/>
    </location>
</feature>
<dbReference type="InterPro" id="IPR007473">
    <property type="entry name" value="RlmJ"/>
</dbReference>
<accession>A0A5B0DYG1</accession>
<comment type="catalytic activity">
    <reaction evidence="1">
        <text>adenosine(2030) in 23S rRNA + S-adenosyl-L-methionine = N(6)-methyladenosine(2030) in 23S rRNA + S-adenosyl-L-homocysteine + H(+)</text>
        <dbReference type="Rhea" id="RHEA:43736"/>
        <dbReference type="Rhea" id="RHEA-COMP:10668"/>
        <dbReference type="Rhea" id="RHEA-COMP:10669"/>
        <dbReference type="ChEBI" id="CHEBI:15378"/>
        <dbReference type="ChEBI" id="CHEBI:57856"/>
        <dbReference type="ChEBI" id="CHEBI:59789"/>
        <dbReference type="ChEBI" id="CHEBI:74411"/>
        <dbReference type="ChEBI" id="CHEBI:74449"/>
        <dbReference type="EC" id="2.1.1.266"/>
    </reaction>
</comment>
<dbReference type="InterPro" id="IPR002052">
    <property type="entry name" value="DNA_methylase_N6_adenine_CS"/>
</dbReference>
<dbReference type="GO" id="GO:0036307">
    <property type="term" value="F:23S rRNA (adenine(2030)-N(6))-methyltransferase activity"/>
    <property type="evidence" value="ECO:0007669"/>
    <property type="project" value="UniProtKB-UniRule"/>
</dbReference>
<comment type="function">
    <text evidence="1">Specifically methylates the adenine in position 2030 of 23S rRNA.</text>
</comment>
<keyword evidence="1" id="KW-0698">rRNA processing</keyword>
<comment type="caution">
    <text evidence="2">The sequence shown here is derived from an EMBL/GenBank/DDBJ whole genome shotgun (WGS) entry which is preliminary data.</text>
</comment>
<dbReference type="PROSITE" id="PS00092">
    <property type="entry name" value="N6_MTASE"/>
    <property type="match status" value="1"/>
</dbReference>
<keyword evidence="1" id="KW-0694">RNA-binding</keyword>
<evidence type="ECO:0000256" key="1">
    <source>
        <dbReference type="HAMAP-Rule" id="MF_00934"/>
    </source>
</evidence>
<comment type="subunit">
    <text evidence="1">Monomer.</text>
</comment>
<dbReference type="InterPro" id="IPR029063">
    <property type="entry name" value="SAM-dependent_MTases_sf"/>
</dbReference>
<dbReference type="OrthoDB" id="9791274at2"/>
<feature type="binding site" evidence="1">
    <location>
        <position position="118"/>
    </location>
    <ligand>
        <name>S-adenosyl-L-methionine</name>
        <dbReference type="ChEBI" id="CHEBI:59789"/>
    </ligand>
</feature>
<feature type="binding site" evidence="1">
    <location>
        <position position="18"/>
    </location>
    <ligand>
        <name>S-adenosyl-L-methionine</name>
        <dbReference type="ChEBI" id="CHEBI:59789"/>
    </ligand>
</feature>
<keyword evidence="1" id="KW-0949">S-adenosyl-L-methionine</keyword>
<dbReference type="EC" id="2.1.1.266" evidence="1"/>
<dbReference type="GO" id="GO:0070475">
    <property type="term" value="P:rRNA base methylation"/>
    <property type="evidence" value="ECO:0007669"/>
    <property type="project" value="UniProtKB-UniRule"/>
</dbReference>
<dbReference type="AlphaFoldDB" id="A0A5B0DYG1"/>
<evidence type="ECO:0000313" key="2">
    <source>
        <dbReference type="EMBL" id="KAA0970229.1"/>
    </source>
</evidence>
<proteinExistence type="inferred from homology"/>
<dbReference type="Gene3D" id="3.40.50.150">
    <property type="entry name" value="Vaccinia Virus protein VP39"/>
    <property type="match status" value="1"/>
</dbReference>
<dbReference type="SUPFAM" id="SSF53335">
    <property type="entry name" value="S-adenosyl-L-methionine-dependent methyltransferases"/>
    <property type="match status" value="1"/>
</dbReference>
<protein>
    <recommendedName>
        <fullName evidence="1">Ribosomal RNA large subunit methyltransferase J</fullName>
        <ecNumber evidence="1">2.1.1.266</ecNumber>
    </recommendedName>
    <alternativeName>
        <fullName evidence="1">23S rRNA (adenine(2030)-N6)-methyltransferase</fullName>
    </alternativeName>
    <alternativeName>
        <fullName evidence="1">23S rRNA m6A2030 methyltransferase</fullName>
    </alternativeName>
</protein>
<dbReference type="PANTHER" id="PTHR37426:SF1">
    <property type="entry name" value="RIBOSOMAL RNA LARGE SUBUNIT METHYLTRANSFERASE J"/>
    <property type="match status" value="1"/>
</dbReference>
<reference evidence="2 3" key="1">
    <citation type="submission" date="2019-08" db="EMBL/GenBank/DDBJ databases">
        <title>Aureimonas fodiniaquatilis sp. nov., isolated from a coal mine wastewater.</title>
        <authorList>
            <person name="Kim W."/>
        </authorList>
    </citation>
    <scope>NUCLEOTIDE SEQUENCE [LARGE SCALE GENOMIC DNA]</scope>
    <source>
        <strain evidence="2 3">CAU 1482</strain>
    </source>
</reference>
<evidence type="ECO:0000313" key="3">
    <source>
        <dbReference type="Proteomes" id="UP000324738"/>
    </source>
</evidence>
<gene>
    <name evidence="1" type="primary">rlmJ</name>
    <name evidence="2" type="ORF">FPY71_06765</name>
</gene>
<dbReference type="Proteomes" id="UP000324738">
    <property type="component" value="Unassembled WGS sequence"/>
</dbReference>
<dbReference type="EMBL" id="VTWH01000002">
    <property type="protein sequence ID" value="KAA0970229.1"/>
    <property type="molecule type" value="Genomic_DNA"/>
</dbReference>
<keyword evidence="1 2" id="KW-0808">Transferase</keyword>
<dbReference type="HAMAP" id="MF_00934">
    <property type="entry name" value="23SrRNA_methyltr_J"/>
    <property type="match status" value="1"/>
</dbReference>
<organism evidence="2 3">
    <name type="scientific">Aureimonas fodinaquatilis</name>
    <dbReference type="NCBI Taxonomy" id="2565783"/>
    <lineage>
        <taxon>Bacteria</taxon>
        <taxon>Pseudomonadati</taxon>
        <taxon>Pseudomonadota</taxon>
        <taxon>Alphaproteobacteria</taxon>
        <taxon>Hyphomicrobiales</taxon>
        <taxon>Aurantimonadaceae</taxon>
        <taxon>Aureimonas</taxon>
    </lineage>
</organism>
<dbReference type="GO" id="GO:0003723">
    <property type="term" value="F:RNA binding"/>
    <property type="evidence" value="ECO:0007669"/>
    <property type="project" value="UniProtKB-UniRule"/>
</dbReference>
<keyword evidence="3" id="KW-1185">Reference proteome</keyword>
<name>A0A5B0DYG1_9HYPH</name>
<dbReference type="RefSeq" id="WP_149299006.1">
    <property type="nucleotide sequence ID" value="NZ_VTWH01000002.1"/>
</dbReference>
<dbReference type="Pfam" id="PF04378">
    <property type="entry name" value="RsmJ"/>
    <property type="match status" value="1"/>
</dbReference>
<feature type="binding site" evidence="1">
    <location>
        <position position="41"/>
    </location>
    <ligand>
        <name>S-adenosyl-L-methionine</name>
        <dbReference type="ChEBI" id="CHEBI:59789"/>
    </ligand>
</feature>
<feature type="active site" description="Proton acceptor" evidence="1">
    <location>
        <position position="164"/>
    </location>
</feature>
<keyword evidence="1 2" id="KW-0489">Methyltransferase</keyword>
<sequence>MNYRHAFHAGNFADVHKHALLARLVDYLKRKDKPFRVYDTHAGIGVYDLTADEAVRTGEFHQGIQRVLASDADQHPLLSDYLAIVRELNKQLELPSYPGSPYIVRQMLRRQDRLSAYELHPADFKTLASHFAGDVQVKTIELDGWLALGGHVPPKEKRGLVLIDPPFEAVDEFSRIVEQLSRAWQRWSSGIYAIWYPIKRRSVVEEFHRQLAQSGIANIVAAEFCRESDADEHRLVGSGLIVINPPYVFAQEAQTIMDILQPLLAISPNARGTIKTLAGERQ</sequence>